<evidence type="ECO:0000256" key="3">
    <source>
        <dbReference type="ARBA" id="ARBA00022448"/>
    </source>
</evidence>
<organism evidence="12 13">
    <name type="scientific">Podarcis muralis</name>
    <name type="common">Wall lizard</name>
    <name type="synonym">Lacerta muralis</name>
    <dbReference type="NCBI Taxonomy" id="64176"/>
    <lineage>
        <taxon>Eukaryota</taxon>
        <taxon>Metazoa</taxon>
        <taxon>Chordata</taxon>
        <taxon>Craniata</taxon>
        <taxon>Vertebrata</taxon>
        <taxon>Euteleostomi</taxon>
        <taxon>Lepidosauria</taxon>
        <taxon>Squamata</taxon>
        <taxon>Bifurcata</taxon>
        <taxon>Unidentata</taxon>
        <taxon>Episquamata</taxon>
        <taxon>Laterata</taxon>
        <taxon>Lacertibaenia</taxon>
        <taxon>Lacertidae</taxon>
        <taxon>Podarcis</taxon>
    </lineage>
</organism>
<dbReference type="InterPro" id="IPR016697">
    <property type="entry name" value="Aquaporin_11/12"/>
</dbReference>
<evidence type="ECO:0000256" key="7">
    <source>
        <dbReference type="ARBA" id="ARBA00023136"/>
    </source>
</evidence>
<evidence type="ECO:0000256" key="6">
    <source>
        <dbReference type="ARBA" id="ARBA00022989"/>
    </source>
</evidence>
<dbReference type="OrthoDB" id="1580043at2759"/>
<reference evidence="12" key="2">
    <citation type="submission" date="2025-08" db="UniProtKB">
        <authorList>
            <consortium name="Ensembl"/>
        </authorList>
    </citation>
    <scope>IDENTIFICATION</scope>
</reference>
<accession>A0A670JIP2</accession>
<evidence type="ECO:0000313" key="12">
    <source>
        <dbReference type="Ensembl" id="ENSPMRP00000022907.1"/>
    </source>
</evidence>
<gene>
    <name evidence="12" type="primary">LOC114597725</name>
</gene>
<dbReference type="RefSeq" id="XP_028586752.1">
    <property type="nucleotide sequence ID" value="XM_028730919.1"/>
</dbReference>
<feature type="transmembrane region" description="Helical" evidence="8">
    <location>
        <begin position="71"/>
        <end position="90"/>
    </location>
</feature>
<dbReference type="AlphaFoldDB" id="A0A670JIP2"/>
<dbReference type="GO" id="GO:0015267">
    <property type="term" value="F:channel activity"/>
    <property type="evidence" value="ECO:0007669"/>
    <property type="project" value="InterPro"/>
</dbReference>
<keyword evidence="4 8" id="KW-0812">Transmembrane</keyword>
<dbReference type="Gene3D" id="1.20.1080.10">
    <property type="entry name" value="Glycerol uptake facilitator protein"/>
    <property type="match status" value="1"/>
</dbReference>
<evidence type="ECO:0000256" key="4">
    <source>
        <dbReference type="ARBA" id="ARBA00022692"/>
    </source>
</evidence>
<dbReference type="PIRSF" id="PIRSF017529">
    <property type="entry name" value="Aquaporin_11/12"/>
    <property type="match status" value="1"/>
</dbReference>
<keyword evidence="7 8" id="KW-0472">Membrane</keyword>
<protein>
    <recommendedName>
        <fullName evidence="8">Aquaporin</fullName>
    </recommendedName>
</protein>
<dbReference type="InterPro" id="IPR023265">
    <property type="entry name" value="Aquaporin_12"/>
</dbReference>
<keyword evidence="13" id="KW-1185">Reference proteome</keyword>
<name>A0A670JIP2_PODMU</name>
<comment type="subcellular location">
    <subcellularLocation>
        <location evidence="1">Membrane</location>
        <topology evidence="1">Multi-pass membrane protein</topology>
    </subcellularLocation>
</comment>
<dbReference type="OMA" id="MIKNLMA"/>
<proteinExistence type="inferred from homology"/>
<evidence type="ECO:0000256" key="2">
    <source>
        <dbReference type="ARBA" id="ARBA00005900"/>
    </source>
</evidence>
<keyword evidence="11" id="KW-0732">Signal</keyword>
<evidence type="ECO:0000256" key="5">
    <source>
        <dbReference type="ARBA" id="ARBA00022737"/>
    </source>
</evidence>
<dbReference type="GO" id="GO:0005737">
    <property type="term" value="C:cytoplasm"/>
    <property type="evidence" value="ECO:0007669"/>
    <property type="project" value="TreeGrafter"/>
</dbReference>
<reference evidence="12" key="3">
    <citation type="submission" date="2025-09" db="UniProtKB">
        <authorList>
            <consortium name="Ensembl"/>
        </authorList>
    </citation>
    <scope>IDENTIFICATION</scope>
</reference>
<feature type="transmembrane region" description="Helical" evidence="8">
    <location>
        <begin position="231"/>
        <end position="250"/>
    </location>
</feature>
<dbReference type="SUPFAM" id="SSF81338">
    <property type="entry name" value="Aquaporin-like"/>
    <property type="match status" value="1"/>
</dbReference>
<keyword evidence="3 9" id="KW-0813">Transport</keyword>
<dbReference type="GeneTree" id="ENSGT00530000063816"/>
<sequence length="304" mass="33371">MAGLNVSIAFFFSIVALCEVTRRLSKRIFPPKLYSCFASELASSFQLCACCLELKMLVEIGPWVGGFGPDVSFTLLFLLFLVHGASFDGASANPAVSLQEFLALNSPFVVTVSKLLVQFMGMIAADALTKLYWSRELTDFHMIQNIMVQDCSSSLRTSVSHGIFVEATCSFFFNVAILRFRSSSPMYRAPFVALTVTALAYTAAPFTGAFFNPALAFAVTFSCSGNSLPEYMQVYWLGPTAGMLVALFVYRGNIPRLFQTNLLYSQKNKYRIPKGKAIPLSGAEQRQPKAQKATSCSGPSDRTE</sequence>
<evidence type="ECO:0000256" key="9">
    <source>
        <dbReference type="RuleBase" id="RU000477"/>
    </source>
</evidence>
<evidence type="ECO:0000256" key="8">
    <source>
        <dbReference type="PIRNR" id="PIRNR017529"/>
    </source>
</evidence>
<dbReference type="Pfam" id="PF00230">
    <property type="entry name" value="MIP"/>
    <property type="match status" value="1"/>
</dbReference>
<dbReference type="Proteomes" id="UP000472272">
    <property type="component" value="Chromosome 5"/>
</dbReference>
<dbReference type="KEGG" id="pmua:114597725"/>
<dbReference type="InterPro" id="IPR000425">
    <property type="entry name" value="MIP"/>
</dbReference>
<dbReference type="PANTHER" id="PTHR21191:SF8">
    <property type="entry name" value="AQUAPORIN-12A-RELATED"/>
    <property type="match status" value="1"/>
</dbReference>
<comment type="similarity">
    <text evidence="2">Belongs to the MIP/aquaporin (TC 1.A.8) family. AQP11/AQP12 subfamily.</text>
</comment>
<feature type="region of interest" description="Disordered" evidence="10">
    <location>
        <begin position="279"/>
        <end position="304"/>
    </location>
</feature>
<evidence type="ECO:0000313" key="13">
    <source>
        <dbReference type="Proteomes" id="UP000472272"/>
    </source>
</evidence>
<feature type="chain" id="PRO_5025524091" description="Aquaporin" evidence="11">
    <location>
        <begin position="19"/>
        <end position="304"/>
    </location>
</feature>
<evidence type="ECO:0000256" key="1">
    <source>
        <dbReference type="ARBA" id="ARBA00004141"/>
    </source>
</evidence>
<keyword evidence="6 8" id="KW-1133">Transmembrane helix</keyword>
<feature type="compositionally biased region" description="Polar residues" evidence="10">
    <location>
        <begin position="292"/>
        <end position="304"/>
    </location>
</feature>
<dbReference type="GeneID" id="114597725"/>
<dbReference type="FunFam" id="1.20.1080.10:FF:000018">
    <property type="entry name" value="Aquaporin"/>
    <property type="match status" value="1"/>
</dbReference>
<dbReference type="PRINTS" id="PR02025">
    <property type="entry name" value="AQUAPORIN12"/>
</dbReference>
<feature type="signal peptide" evidence="11">
    <location>
        <begin position="1"/>
        <end position="18"/>
    </location>
</feature>
<dbReference type="PANTHER" id="PTHR21191">
    <property type="entry name" value="AQUAPORIN"/>
    <property type="match status" value="1"/>
</dbReference>
<dbReference type="Ensembl" id="ENSPMRT00000024335.1">
    <property type="protein sequence ID" value="ENSPMRP00000022907.1"/>
    <property type="gene ID" value="ENSPMRG00000014864.1"/>
</dbReference>
<dbReference type="InterPro" id="IPR023271">
    <property type="entry name" value="Aquaporin-like"/>
</dbReference>
<feature type="transmembrane region" description="Helical" evidence="8">
    <location>
        <begin position="159"/>
        <end position="178"/>
    </location>
</feature>
<feature type="transmembrane region" description="Helical" evidence="8">
    <location>
        <begin position="102"/>
        <end position="125"/>
    </location>
</feature>
<evidence type="ECO:0000256" key="10">
    <source>
        <dbReference type="SAM" id="MobiDB-lite"/>
    </source>
</evidence>
<feature type="transmembrane region" description="Helical" evidence="8">
    <location>
        <begin position="190"/>
        <end position="211"/>
    </location>
</feature>
<keyword evidence="5" id="KW-0677">Repeat</keyword>
<reference evidence="12 13" key="1">
    <citation type="journal article" date="2019" name="Proc. Natl. Acad. Sci. U.S.A.">
        <title>Regulatory changes in pterin and carotenoid genes underlie balanced color polymorphisms in the wall lizard.</title>
        <authorList>
            <person name="Andrade P."/>
            <person name="Pinho C."/>
            <person name="Perez I de Lanuza G."/>
            <person name="Afonso S."/>
            <person name="Brejcha J."/>
            <person name="Rubin C.J."/>
            <person name="Wallerman O."/>
            <person name="Pereira P."/>
            <person name="Sabatino S.J."/>
            <person name="Bellati A."/>
            <person name="Pellitteri-Rosa D."/>
            <person name="Bosakova Z."/>
            <person name="Bunikis I."/>
            <person name="Carretero M.A."/>
            <person name="Feiner N."/>
            <person name="Marsik P."/>
            <person name="Pauperio F."/>
            <person name="Salvi D."/>
            <person name="Soler L."/>
            <person name="While G.M."/>
            <person name="Uller T."/>
            <person name="Font E."/>
            <person name="Andersson L."/>
            <person name="Carneiro M."/>
        </authorList>
    </citation>
    <scope>NUCLEOTIDE SEQUENCE</scope>
</reference>
<dbReference type="GO" id="GO:0016020">
    <property type="term" value="C:membrane"/>
    <property type="evidence" value="ECO:0007669"/>
    <property type="project" value="UniProtKB-SubCell"/>
</dbReference>
<dbReference type="PRINTS" id="PR00783">
    <property type="entry name" value="MINTRINSICP"/>
</dbReference>
<evidence type="ECO:0000256" key="11">
    <source>
        <dbReference type="SAM" id="SignalP"/>
    </source>
</evidence>
<dbReference type="InterPro" id="IPR051883">
    <property type="entry name" value="AQP11/12_channel"/>
</dbReference>